<dbReference type="EMBL" id="AVOT02010322">
    <property type="protein sequence ID" value="MBW0489924.1"/>
    <property type="molecule type" value="Genomic_DNA"/>
</dbReference>
<gene>
    <name evidence="1" type="ORF">O181_029639</name>
</gene>
<sequence length="120" mass="13554">MFNSRHLFSSLIDNPPVGFCISDSTISLFSKGSGKVNLLINGKIFVLEECLLMPNPICNLIRLMELCNGDLAISQSNSYFKLLEGEQAEMKGRIFNNLMRVEYSLPMVQVTKLPSNLWHQ</sequence>
<comment type="caution">
    <text evidence="1">The sequence shown here is derived from an EMBL/GenBank/DDBJ whole genome shotgun (WGS) entry which is preliminary data.</text>
</comment>
<protein>
    <submittedName>
        <fullName evidence="1">Uncharacterized protein</fullName>
    </submittedName>
</protein>
<reference evidence="1" key="1">
    <citation type="submission" date="2021-03" db="EMBL/GenBank/DDBJ databases">
        <title>Draft genome sequence of rust myrtle Austropuccinia psidii MF-1, a brazilian biotype.</title>
        <authorList>
            <person name="Quecine M.C."/>
            <person name="Pachon D.M.R."/>
            <person name="Bonatelli M.L."/>
            <person name="Correr F.H."/>
            <person name="Franceschini L.M."/>
            <person name="Leite T.F."/>
            <person name="Margarido G.R.A."/>
            <person name="Almeida C.A."/>
            <person name="Ferrarezi J.A."/>
            <person name="Labate C.A."/>
        </authorList>
    </citation>
    <scope>NUCLEOTIDE SEQUENCE</scope>
    <source>
        <strain evidence="1">MF-1</strain>
    </source>
</reference>
<organism evidence="1 2">
    <name type="scientific">Austropuccinia psidii MF-1</name>
    <dbReference type="NCBI Taxonomy" id="1389203"/>
    <lineage>
        <taxon>Eukaryota</taxon>
        <taxon>Fungi</taxon>
        <taxon>Dikarya</taxon>
        <taxon>Basidiomycota</taxon>
        <taxon>Pucciniomycotina</taxon>
        <taxon>Pucciniomycetes</taxon>
        <taxon>Pucciniales</taxon>
        <taxon>Sphaerophragmiaceae</taxon>
        <taxon>Austropuccinia</taxon>
    </lineage>
</organism>
<dbReference type="Proteomes" id="UP000765509">
    <property type="component" value="Unassembled WGS sequence"/>
</dbReference>
<dbReference type="AlphaFoldDB" id="A0A9Q3H4R7"/>
<evidence type="ECO:0000313" key="2">
    <source>
        <dbReference type="Proteomes" id="UP000765509"/>
    </source>
</evidence>
<keyword evidence="2" id="KW-1185">Reference proteome</keyword>
<dbReference type="OrthoDB" id="7691805at2759"/>
<name>A0A9Q3H4R7_9BASI</name>
<accession>A0A9Q3H4R7</accession>
<proteinExistence type="predicted"/>
<evidence type="ECO:0000313" key="1">
    <source>
        <dbReference type="EMBL" id="MBW0489924.1"/>
    </source>
</evidence>